<evidence type="ECO:0000256" key="1">
    <source>
        <dbReference type="ARBA" id="ARBA00009199"/>
    </source>
</evidence>
<dbReference type="Proteomes" id="UP000594260">
    <property type="component" value="Unplaced"/>
</dbReference>
<feature type="active site" description="Charge relay system" evidence="2">
    <location>
        <position position="118"/>
    </location>
</feature>
<dbReference type="FunCoup" id="A0A7M7JRY8">
    <property type="interactions" value="631"/>
</dbReference>
<dbReference type="InterPro" id="IPR052739">
    <property type="entry name" value="FAAH2"/>
</dbReference>
<dbReference type="InParanoid" id="A0A7M7JRY8"/>
<organism evidence="4 5">
    <name type="scientific">Varroa destructor</name>
    <name type="common">Honeybee mite</name>
    <dbReference type="NCBI Taxonomy" id="109461"/>
    <lineage>
        <taxon>Eukaryota</taxon>
        <taxon>Metazoa</taxon>
        <taxon>Ecdysozoa</taxon>
        <taxon>Arthropoda</taxon>
        <taxon>Chelicerata</taxon>
        <taxon>Arachnida</taxon>
        <taxon>Acari</taxon>
        <taxon>Parasitiformes</taxon>
        <taxon>Mesostigmata</taxon>
        <taxon>Gamasina</taxon>
        <taxon>Dermanyssoidea</taxon>
        <taxon>Varroidae</taxon>
        <taxon>Varroa</taxon>
    </lineage>
</organism>
<dbReference type="InterPro" id="IPR036928">
    <property type="entry name" value="AS_sf"/>
</dbReference>
<dbReference type="PANTHER" id="PTHR43372">
    <property type="entry name" value="FATTY-ACID AMIDE HYDROLASE"/>
    <property type="match status" value="1"/>
</dbReference>
<dbReference type="RefSeq" id="XP_022656010.1">
    <property type="nucleotide sequence ID" value="XM_022800275.1"/>
</dbReference>
<keyword evidence="5" id="KW-1185">Reference proteome</keyword>
<evidence type="ECO:0000256" key="2">
    <source>
        <dbReference type="PIRSR" id="PIRSR001221-1"/>
    </source>
</evidence>
<dbReference type="PROSITE" id="PS00571">
    <property type="entry name" value="AMIDASES"/>
    <property type="match status" value="1"/>
</dbReference>
<evidence type="ECO:0000313" key="4">
    <source>
        <dbReference type="EnsemblMetazoa" id="XP_022656010"/>
    </source>
</evidence>
<dbReference type="PIRSF" id="PIRSF001221">
    <property type="entry name" value="Amidase_fungi"/>
    <property type="match status" value="1"/>
</dbReference>
<proteinExistence type="inferred from homology"/>
<dbReference type="InterPro" id="IPR020556">
    <property type="entry name" value="Amidase_CS"/>
</dbReference>
<dbReference type="InterPro" id="IPR023631">
    <property type="entry name" value="Amidase_dom"/>
</dbReference>
<dbReference type="EnsemblMetazoa" id="XM_022800275">
    <property type="protein sequence ID" value="XP_022656010"/>
    <property type="gene ID" value="LOC111248256"/>
</dbReference>
<dbReference type="KEGG" id="vde:111248256"/>
<dbReference type="OMA" id="TIAVMYD"/>
<dbReference type="PANTHER" id="PTHR43372:SF4">
    <property type="entry name" value="FATTY-ACID AMIDE HYDROLASE 2"/>
    <property type="match status" value="1"/>
</dbReference>
<feature type="active site" description="Charge relay system" evidence="2">
    <location>
        <position position="217"/>
    </location>
</feature>
<accession>A0A7M7JRY8</accession>
<reference evidence="4" key="1">
    <citation type="submission" date="2021-01" db="UniProtKB">
        <authorList>
            <consortium name="EnsemblMetazoa"/>
        </authorList>
    </citation>
    <scope>IDENTIFICATION</scope>
</reference>
<dbReference type="Pfam" id="PF01425">
    <property type="entry name" value="Amidase"/>
    <property type="match status" value="1"/>
</dbReference>
<protein>
    <recommendedName>
        <fullName evidence="3">Amidase domain-containing protein</fullName>
    </recommendedName>
</protein>
<dbReference type="AlphaFoldDB" id="A0A7M7JRY8"/>
<sequence length="521" mass="57804">MRSLRMCMDWSINAVFSLAEPTRPSPLPPPRNPLLLESATELARKIAIGQVKSVDVLEAYIERILEVNPLINAVIDERFQDALEESRSVDDLIARSDEAQRNEILRKKPFLGVPVTTKNLVGVKGLLIDVGVVSRRGVRADRDAAAIEMMRKAGAIPLAITNVSEMAIWWESNNKLHGRTRNPYDLRCNAGGSSGGEGALLAAAGSLIGVGTDIGGSIRMPAFFNGVYGHKPSPNIVSNSGQYPEIVDYRAEFLGTGPMCRYARDLRPMLIALAGTEATGRLRLDEPVDLRQIRVFYMNEIKDRSFLMSPVSNEVRRTLSDVIEYLSSLTLKPAEERNFPSMTYAFEIWNSLMMSGDCPKLIEVLKSSGSTISHPFIEMLKWTAGQSKHTFPAVFMTVGEKYLPSKESESSRRYVALGRELEQEFANLLNDRDAVFLCPTHPEPAPKHRTPVFRGFNFVYAGIFNVLRLPVTACAVRLGEHSELPVGIQVVAGRNQDRLCLAVAEEIERVFGGWRDPSKKA</sequence>
<feature type="domain" description="Amidase" evidence="3">
    <location>
        <begin position="55"/>
        <end position="501"/>
    </location>
</feature>
<evidence type="ECO:0000259" key="3">
    <source>
        <dbReference type="Pfam" id="PF01425"/>
    </source>
</evidence>
<comment type="similarity">
    <text evidence="1">Belongs to the amidase family.</text>
</comment>
<dbReference type="SUPFAM" id="SSF75304">
    <property type="entry name" value="Amidase signature (AS) enzymes"/>
    <property type="match status" value="1"/>
</dbReference>
<dbReference type="GeneID" id="111248256"/>
<dbReference type="OrthoDB" id="6428749at2759"/>
<dbReference type="GO" id="GO:0012505">
    <property type="term" value="C:endomembrane system"/>
    <property type="evidence" value="ECO:0007669"/>
    <property type="project" value="TreeGrafter"/>
</dbReference>
<feature type="active site" description="Charge relay system" evidence="2">
    <location>
        <position position="193"/>
    </location>
</feature>
<name>A0A7M7JRY8_VARDE</name>
<evidence type="ECO:0000313" key="5">
    <source>
        <dbReference type="Proteomes" id="UP000594260"/>
    </source>
</evidence>
<dbReference type="Gene3D" id="3.90.1300.10">
    <property type="entry name" value="Amidase signature (AS) domain"/>
    <property type="match status" value="1"/>
</dbReference>